<gene>
    <name evidence="11" type="ORF">GCM10016455_04740</name>
</gene>
<comment type="caution">
    <text evidence="7">Lacks conserved residue(s) required for the propagation of feature annotation.</text>
</comment>
<keyword evidence="6 7" id="KW-0472">Membrane</keyword>
<proteinExistence type="inferred from homology"/>
<dbReference type="InterPro" id="IPR010920">
    <property type="entry name" value="LSM_dom_sf"/>
</dbReference>
<dbReference type="SUPFAM" id="SSF50182">
    <property type="entry name" value="Sm-like ribonucleoproteins"/>
    <property type="match status" value="1"/>
</dbReference>
<feature type="region of interest" description="Disordered" evidence="8">
    <location>
        <begin position="411"/>
        <end position="470"/>
    </location>
</feature>
<comment type="caution">
    <text evidence="11">The sequence shown here is derived from an EMBL/GenBank/DDBJ whole genome shotgun (WGS) entry which is preliminary data.</text>
</comment>
<evidence type="ECO:0000256" key="1">
    <source>
        <dbReference type="ARBA" id="ARBA00004651"/>
    </source>
</evidence>
<organism evidence="11 12">
    <name type="scientific">Aliiroseovarius zhejiangensis</name>
    <dbReference type="NCBI Taxonomy" id="1632025"/>
    <lineage>
        <taxon>Bacteria</taxon>
        <taxon>Pseudomonadati</taxon>
        <taxon>Pseudomonadota</taxon>
        <taxon>Alphaproteobacteria</taxon>
        <taxon>Rhodobacterales</taxon>
        <taxon>Paracoccaceae</taxon>
        <taxon>Aliiroseovarius</taxon>
    </lineage>
</organism>
<dbReference type="InterPro" id="IPR007055">
    <property type="entry name" value="BON_dom"/>
</dbReference>
<protein>
    <recommendedName>
        <fullName evidence="7">Small-conductance mechanosensitive channel</fullName>
    </recommendedName>
</protein>
<evidence type="ECO:0000256" key="8">
    <source>
        <dbReference type="SAM" id="MobiDB-lite"/>
    </source>
</evidence>
<keyword evidence="5 7" id="KW-1133">Transmembrane helix</keyword>
<dbReference type="Pfam" id="PF04972">
    <property type="entry name" value="BON"/>
    <property type="match status" value="1"/>
</dbReference>
<dbReference type="Pfam" id="PF00924">
    <property type="entry name" value="MS_channel_2nd"/>
    <property type="match status" value="1"/>
</dbReference>
<keyword evidence="7" id="KW-0407">Ion channel</keyword>
<dbReference type="InterPro" id="IPR011066">
    <property type="entry name" value="MscS_channel_C_sf"/>
</dbReference>
<evidence type="ECO:0000256" key="2">
    <source>
        <dbReference type="ARBA" id="ARBA00008017"/>
    </source>
</evidence>
<name>A0ABQ3ILD5_9RHOB</name>
<evidence type="ECO:0000256" key="9">
    <source>
        <dbReference type="SAM" id="SignalP"/>
    </source>
</evidence>
<keyword evidence="7" id="KW-0997">Cell inner membrane</keyword>
<feature type="transmembrane region" description="Helical" evidence="7">
    <location>
        <begin position="189"/>
        <end position="209"/>
    </location>
</feature>
<dbReference type="InterPro" id="IPR006685">
    <property type="entry name" value="MscS_channel_2nd"/>
</dbReference>
<feature type="chain" id="PRO_5047285473" description="Small-conductance mechanosensitive channel" evidence="9">
    <location>
        <begin position="31"/>
        <end position="470"/>
    </location>
</feature>
<comment type="similarity">
    <text evidence="2 7">Belongs to the MscS (TC 1.A.23) family.</text>
</comment>
<evidence type="ECO:0000256" key="6">
    <source>
        <dbReference type="ARBA" id="ARBA00023136"/>
    </source>
</evidence>
<evidence type="ECO:0000256" key="5">
    <source>
        <dbReference type="ARBA" id="ARBA00022989"/>
    </source>
</evidence>
<dbReference type="Gene3D" id="2.30.30.60">
    <property type="match status" value="1"/>
</dbReference>
<dbReference type="Proteomes" id="UP000609802">
    <property type="component" value="Unassembled WGS sequence"/>
</dbReference>
<keyword evidence="12" id="KW-1185">Reference proteome</keyword>
<feature type="compositionally biased region" description="Basic and acidic residues" evidence="8">
    <location>
        <begin position="460"/>
        <end position="470"/>
    </location>
</feature>
<dbReference type="EMBL" id="BNCH01000001">
    <property type="protein sequence ID" value="GHE87817.1"/>
    <property type="molecule type" value="Genomic_DNA"/>
</dbReference>
<keyword evidence="4 7" id="KW-0812">Transmembrane</keyword>
<feature type="compositionally biased region" description="Low complexity" evidence="8">
    <location>
        <begin position="411"/>
        <end position="426"/>
    </location>
</feature>
<feature type="transmembrane region" description="Helical" evidence="7">
    <location>
        <begin position="215"/>
        <end position="234"/>
    </location>
</feature>
<accession>A0ABQ3ILD5</accession>
<evidence type="ECO:0000259" key="10">
    <source>
        <dbReference type="PROSITE" id="PS50914"/>
    </source>
</evidence>
<comment type="subunit">
    <text evidence="7">Homoheptamer.</text>
</comment>
<feature type="compositionally biased region" description="Acidic residues" evidence="8">
    <location>
        <begin position="440"/>
        <end position="450"/>
    </location>
</feature>
<evidence type="ECO:0000256" key="7">
    <source>
        <dbReference type="RuleBase" id="RU369025"/>
    </source>
</evidence>
<dbReference type="PANTHER" id="PTHR30221:SF1">
    <property type="entry name" value="SMALL-CONDUCTANCE MECHANOSENSITIVE CHANNEL"/>
    <property type="match status" value="1"/>
</dbReference>
<dbReference type="Gene3D" id="3.30.1340.30">
    <property type="match status" value="1"/>
</dbReference>
<evidence type="ECO:0000256" key="4">
    <source>
        <dbReference type="ARBA" id="ARBA00022692"/>
    </source>
</evidence>
<dbReference type="InterPro" id="IPR023408">
    <property type="entry name" value="MscS_beta-dom_sf"/>
</dbReference>
<dbReference type="Pfam" id="PF21082">
    <property type="entry name" value="MS_channel_3rd"/>
    <property type="match status" value="1"/>
</dbReference>
<dbReference type="PANTHER" id="PTHR30221">
    <property type="entry name" value="SMALL-CONDUCTANCE MECHANOSENSITIVE CHANNEL"/>
    <property type="match status" value="1"/>
</dbReference>
<dbReference type="PROSITE" id="PS50914">
    <property type="entry name" value="BON"/>
    <property type="match status" value="1"/>
</dbReference>
<feature type="signal peptide" evidence="9">
    <location>
        <begin position="1"/>
        <end position="30"/>
    </location>
</feature>
<evidence type="ECO:0000313" key="12">
    <source>
        <dbReference type="Proteomes" id="UP000609802"/>
    </source>
</evidence>
<feature type="domain" description="BON" evidence="10">
    <location>
        <begin position="59"/>
        <end position="125"/>
    </location>
</feature>
<sequence>MENIMGKSFIRRLALVVTLAASLPAASVLAQTSSDGIANEPEAEVIDTDQTISVTESVRDDQIATRIQGILKATGWYEDVQVDVQDGIVFLDGTATSSKRQDWARDLAAKTDGVVAVVNRLTLVQEADFSIDPAVSELRSLWDKTVSAAPLILLAFLILPLALFLSSGVARVARWALKDRLGSPFLRDVTARFIALPVFLVGLYIVLQIAGLTQLAISVLGGAGVIGIVIGFAFRDIAENFLASLLLSVRQPFRRGDFVDIAGHQGVVHSMNTRSTVLVSPEGNHIQIPNAAVFKATIENYTASPNRRGSFDVGIGYDASITDVQAIIMGELAEHDAILSDPEPMVLADTLGASTVIIKIYYWFDGAAISPLKLKSVLIRRVMAALTDAGISMPDEAREIIFPEGVPLVEAPAPSDTTAPTRTPAPVRKDTPKTKIAPAMDEDLSNEVDNLEPQMQVQVEGDKDSNLLDS</sequence>
<keyword evidence="7" id="KW-0406">Ion transport</keyword>
<dbReference type="Gene3D" id="3.30.70.100">
    <property type="match status" value="1"/>
</dbReference>
<keyword evidence="3" id="KW-1003">Cell membrane</keyword>
<dbReference type="Gene3D" id="1.10.287.1260">
    <property type="match status" value="1"/>
</dbReference>
<evidence type="ECO:0000256" key="3">
    <source>
        <dbReference type="ARBA" id="ARBA00022475"/>
    </source>
</evidence>
<keyword evidence="7" id="KW-0813">Transport</keyword>
<evidence type="ECO:0000313" key="11">
    <source>
        <dbReference type="EMBL" id="GHE87817.1"/>
    </source>
</evidence>
<dbReference type="InterPro" id="IPR045275">
    <property type="entry name" value="MscS_archaea/bacteria_type"/>
</dbReference>
<comment type="subcellular location">
    <subcellularLocation>
        <location evidence="7">Cell inner membrane</location>
        <topology evidence="7">Multi-pass membrane protein</topology>
    </subcellularLocation>
    <subcellularLocation>
        <location evidence="1">Cell membrane</location>
        <topology evidence="1">Multi-pass membrane protein</topology>
    </subcellularLocation>
</comment>
<dbReference type="SUPFAM" id="SSF82689">
    <property type="entry name" value="Mechanosensitive channel protein MscS (YggB), C-terminal domain"/>
    <property type="match status" value="1"/>
</dbReference>
<feature type="transmembrane region" description="Helical" evidence="7">
    <location>
        <begin position="148"/>
        <end position="169"/>
    </location>
</feature>
<comment type="function">
    <text evidence="7">Mechanosensitive channel that participates in the regulation of osmotic pressure changes within the cell, opening in response to stretch forces in the membrane lipid bilayer, without the need for other proteins. Contributes to normal resistance to hypoosmotic shock. Forms an ion channel of 1.0 nanosiemens conductance with a slight preference for anions.</text>
</comment>
<reference evidence="12" key="1">
    <citation type="journal article" date="2019" name="Int. J. Syst. Evol. Microbiol.">
        <title>The Global Catalogue of Microorganisms (GCM) 10K type strain sequencing project: providing services to taxonomists for standard genome sequencing and annotation.</title>
        <authorList>
            <consortium name="The Broad Institute Genomics Platform"/>
            <consortium name="The Broad Institute Genome Sequencing Center for Infectious Disease"/>
            <person name="Wu L."/>
            <person name="Ma J."/>
        </authorList>
    </citation>
    <scope>NUCLEOTIDE SEQUENCE [LARGE SCALE GENOMIC DNA]</scope>
    <source>
        <strain evidence="12">KCTC 42443</strain>
    </source>
</reference>
<dbReference type="InterPro" id="IPR049278">
    <property type="entry name" value="MS_channel_C"/>
</dbReference>
<keyword evidence="9" id="KW-0732">Signal</keyword>